<accession>A0A9D1SA99</accession>
<reference evidence="1" key="2">
    <citation type="journal article" date="2021" name="PeerJ">
        <title>Extensive microbial diversity within the chicken gut microbiome revealed by metagenomics and culture.</title>
        <authorList>
            <person name="Gilroy R."/>
            <person name="Ravi A."/>
            <person name="Getino M."/>
            <person name="Pursley I."/>
            <person name="Horton D.L."/>
            <person name="Alikhan N.F."/>
            <person name="Baker D."/>
            <person name="Gharbi K."/>
            <person name="Hall N."/>
            <person name="Watson M."/>
            <person name="Adriaenssens E.M."/>
            <person name="Foster-Nyarko E."/>
            <person name="Jarju S."/>
            <person name="Secka A."/>
            <person name="Antonio M."/>
            <person name="Oren A."/>
            <person name="Chaudhuri R.R."/>
            <person name="La Ragione R."/>
            <person name="Hildebrand F."/>
            <person name="Pallen M.J."/>
        </authorList>
    </citation>
    <scope>NUCLEOTIDE SEQUENCE</scope>
    <source>
        <strain evidence="1">ChiW3-316</strain>
    </source>
</reference>
<dbReference type="EMBL" id="DVNC01000014">
    <property type="protein sequence ID" value="HIU52716.1"/>
    <property type="molecule type" value="Genomic_DNA"/>
</dbReference>
<comment type="caution">
    <text evidence="1">The sequence shown here is derived from an EMBL/GenBank/DDBJ whole genome shotgun (WGS) entry which is preliminary data.</text>
</comment>
<evidence type="ECO:0000313" key="2">
    <source>
        <dbReference type="Proteomes" id="UP000824107"/>
    </source>
</evidence>
<gene>
    <name evidence="1" type="ORF">IAD20_01390</name>
</gene>
<organism evidence="1 2">
    <name type="scientific">Candidatus Scatocola faecipullorum</name>
    <dbReference type="NCBI Taxonomy" id="2840917"/>
    <lineage>
        <taxon>Bacteria</taxon>
        <taxon>Pseudomonadati</taxon>
        <taxon>Pseudomonadota</taxon>
        <taxon>Alphaproteobacteria</taxon>
        <taxon>Rhodospirillales</taxon>
        <taxon>Rhodospirillaceae</taxon>
        <taxon>Rhodospirillaceae incertae sedis</taxon>
        <taxon>Candidatus Scatocola</taxon>
    </lineage>
</organism>
<reference evidence="1" key="1">
    <citation type="submission" date="2020-10" db="EMBL/GenBank/DDBJ databases">
        <authorList>
            <person name="Gilroy R."/>
        </authorList>
    </citation>
    <scope>NUCLEOTIDE SEQUENCE</scope>
    <source>
        <strain evidence="1">ChiW3-316</strain>
    </source>
</reference>
<sequence length="67" mass="7687">MSDVKYPEITVQLVGQDGNAFNLLGLCLRAMRRAKLSKEEQDAFYKEATSSDYNHLLATCLEWFNIE</sequence>
<name>A0A9D1SA99_9PROT</name>
<proteinExistence type="predicted"/>
<dbReference type="Proteomes" id="UP000824107">
    <property type="component" value="Unassembled WGS sequence"/>
</dbReference>
<protein>
    <submittedName>
        <fullName evidence="1">Uncharacterized protein</fullName>
    </submittedName>
</protein>
<dbReference type="AlphaFoldDB" id="A0A9D1SA99"/>
<evidence type="ECO:0000313" key="1">
    <source>
        <dbReference type="EMBL" id="HIU52716.1"/>
    </source>
</evidence>